<name>A0A3Q9JJ95_9GAMM</name>
<dbReference type="RefSeq" id="WP_127163627.1">
    <property type="nucleotide sequence ID" value="NZ_CP029822.1"/>
</dbReference>
<reference evidence="2" key="1">
    <citation type="submission" date="2018-06" db="EMBL/GenBank/DDBJ databases">
        <title>Complete genome of Pseudomonas insecticola strain QZS01.</title>
        <authorList>
            <person name="Wang J."/>
            <person name="Su Q."/>
        </authorList>
    </citation>
    <scope>NUCLEOTIDE SEQUENCE [LARGE SCALE GENOMIC DNA]</scope>
    <source>
        <strain evidence="2">QZS01</strain>
    </source>
</reference>
<evidence type="ECO:0000313" key="2">
    <source>
        <dbReference type="Proteomes" id="UP000273143"/>
    </source>
</evidence>
<gene>
    <name evidence="1" type="ORF">DM558_09140</name>
</gene>
<dbReference type="AlphaFoldDB" id="A0A3Q9JJ95"/>
<dbReference type="KEGG" id="emo:DM558_09140"/>
<accession>A0A3Q9JJ95</accession>
<evidence type="ECO:0000313" key="1">
    <source>
        <dbReference type="EMBL" id="AZS50932.1"/>
    </source>
</evidence>
<dbReference type="EMBL" id="CP029822">
    <property type="protein sequence ID" value="AZS50932.1"/>
    <property type="molecule type" value="Genomic_DNA"/>
</dbReference>
<keyword evidence="2" id="KW-1185">Reference proteome</keyword>
<protein>
    <recommendedName>
        <fullName evidence="3">SH3 domain-containing protein</fullName>
    </recommendedName>
</protein>
<organism evidence="1 2">
    <name type="scientific">Entomomonas moraniae</name>
    <dbReference type="NCBI Taxonomy" id="2213226"/>
    <lineage>
        <taxon>Bacteria</taxon>
        <taxon>Pseudomonadati</taxon>
        <taxon>Pseudomonadota</taxon>
        <taxon>Gammaproteobacteria</taxon>
        <taxon>Pseudomonadales</taxon>
        <taxon>Pseudomonadaceae</taxon>
        <taxon>Entomomonas</taxon>
    </lineage>
</organism>
<proteinExistence type="predicted"/>
<evidence type="ECO:0008006" key="3">
    <source>
        <dbReference type="Google" id="ProtNLM"/>
    </source>
</evidence>
<dbReference type="Proteomes" id="UP000273143">
    <property type="component" value="Chromosome"/>
</dbReference>
<sequence>MLFTSVVATVAMNTAIVIQDQSSMLSAPKDSARQQAILWSGELVEVRGEKQNYLQIYDYKRERPGYILKSKVKTLNLSEQEAPQLLSALRYVQYQDNSEALSIGIAAAWLQSATTNVINGSEGAEVFNILGLKAQQLADKASRDIQLGNYAAARQAAYFDVVKGYGVKFNSYEYGDKIRVCYGGEAFRRVLALPATDEQKADAAIALTRSECSDPNLSVTDKQIVNQWQADILDKVDDTKLPAWKANQIKLRRAIVWSNLAFRRTLMEKEEAGKTATMAAENAIVSLAGVNKEELIESDLKDYNNAIMAVNASRWALLPKNNSPLTKAGKNLYVEVIPKETGESCVTLLDEKHNLEKHLAQRCTFSKVWLSSATKNKENTALSIAVQPTEQWRELWVFYKKGDNWDINILPPAPSTPDIGYAEFAGWVPGGKKILVAQEARSEGKYYPARYIIMDIGSLSAERQHNTSSELGAFKRWQDPSWKQQSVSIR</sequence>